<feature type="domain" description="G-protein coupled receptors family 2 profile 2" evidence="5">
    <location>
        <begin position="446"/>
        <end position="700"/>
    </location>
</feature>
<reference evidence="6" key="1">
    <citation type="submission" date="2015-05" db="UniProtKB">
        <authorList>
            <consortium name="EnsemblMetazoa"/>
        </authorList>
    </citation>
    <scope>IDENTIFICATION</scope>
</reference>
<dbReference type="PANTHER" id="PTHR45902:SF5">
    <property type="entry name" value="G-PROTEIN COUPLED RECEPTORS FAMILY 2 PROFILE 2 DOMAIN-CONTAINING PROTEIN"/>
    <property type="match status" value="1"/>
</dbReference>
<evidence type="ECO:0000256" key="2">
    <source>
        <dbReference type="ARBA" id="ARBA00022692"/>
    </source>
</evidence>
<dbReference type="PANTHER" id="PTHR45902">
    <property type="entry name" value="LATROPHILIN RECEPTOR-LIKE PROTEIN A"/>
    <property type="match status" value="1"/>
</dbReference>
<evidence type="ECO:0000313" key="7">
    <source>
        <dbReference type="Proteomes" id="UP000015103"/>
    </source>
</evidence>
<dbReference type="EnsemblMetazoa" id="RPRC008681-RA">
    <property type="protein sequence ID" value="RPRC008681-PA"/>
    <property type="gene ID" value="RPRC008681"/>
</dbReference>
<proteinExistence type="predicted"/>
<evidence type="ECO:0000256" key="3">
    <source>
        <dbReference type="ARBA" id="ARBA00022989"/>
    </source>
</evidence>
<evidence type="ECO:0000256" key="4">
    <source>
        <dbReference type="ARBA" id="ARBA00023136"/>
    </source>
</evidence>
<dbReference type="Pfam" id="PF00002">
    <property type="entry name" value="7tm_2"/>
    <property type="match status" value="1"/>
</dbReference>
<dbReference type="PROSITE" id="PS50261">
    <property type="entry name" value="G_PROTEIN_RECEP_F2_4"/>
    <property type="match status" value="1"/>
</dbReference>
<dbReference type="HOGENOM" id="CLU_007551_1_1_1"/>
<dbReference type="GO" id="GO:0016020">
    <property type="term" value="C:membrane"/>
    <property type="evidence" value="ECO:0007669"/>
    <property type="project" value="UniProtKB-SubCell"/>
</dbReference>
<dbReference type="GO" id="GO:0007166">
    <property type="term" value="P:cell surface receptor signaling pathway"/>
    <property type="evidence" value="ECO:0007669"/>
    <property type="project" value="InterPro"/>
</dbReference>
<accession>T1HXB1</accession>
<dbReference type="InterPro" id="IPR017981">
    <property type="entry name" value="GPCR_2-like_7TM"/>
</dbReference>
<keyword evidence="4" id="KW-0472">Membrane</keyword>
<dbReference type="Gene3D" id="1.20.1070.10">
    <property type="entry name" value="Rhodopsin 7-helix transmembrane proteins"/>
    <property type="match status" value="1"/>
</dbReference>
<evidence type="ECO:0000259" key="5">
    <source>
        <dbReference type="PROSITE" id="PS50261"/>
    </source>
</evidence>
<dbReference type="InParanoid" id="T1HXB1"/>
<dbReference type="AlphaFoldDB" id="T1HXB1"/>
<dbReference type="CDD" id="cd15039">
    <property type="entry name" value="7tmB3_Methuselah-like"/>
    <property type="match status" value="1"/>
</dbReference>
<dbReference type="InterPro" id="IPR053231">
    <property type="entry name" value="GPCR_LN-TM7"/>
</dbReference>
<dbReference type="VEuPathDB" id="VectorBase:RPRC008681"/>
<comment type="subcellular location">
    <subcellularLocation>
        <location evidence="1">Membrane</location>
        <topology evidence="1">Multi-pass membrane protein</topology>
    </subcellularLocation>
</comment>
<protein>
    <submittedName>
        <fullName evidence="6">G_PROTEIN_RECEP_F2_4 domain-containing protein</fullName>
    </submittedName>
</protein>
<dbReference type="eggNOG" id="ENOG502R627">
    <property type="taxonomic scope" value="Eukaryota"/>
</dbReference>
<sequence>ANQIKTNLLITKKEIMERTMFRLLVMLFLLFMRVSTLSISHWELELANKTCDNKSSCEKEHGSSRISDDIDWRERNCLCDKLCADYGDCCPDAKYFDVSEQRRGAASFNCIDLRQFGGIYMKTSCPPDWTDVSIRTACEMASEDNRDPLAGIPATSHFTGITYRNLYCSLCHREEDLDVWHPRLECPDMPALHEFSRDEIVHRLEFDPKKGYWGLNVSGKFHACGIDPVLPETATHIVRRCQPDVIKTCAVNWTNQDVRARCEAYTSLVYEGNAAYRNPHCAMCNNVPLQYLQCSRILFRTNYNKDFSPVAFSVLFDLSGSTVGKVQICGDDQLYDPFFKRCRAVLSELKESKPLYVTEPGANDQKNKPSNLDIITVENTTLEYVEPCSKFVLEIGEFEYQNGTVYVPQYRKIFSEKDFVLRDDGRVEICAGSLGIKLVNKFGIYMGYVTYAGLGISIIFLVLHLTAFFLVSELRNLSGKNLASLCVSLLVAYTTFMAGQVLQGLPCFIIAVITFYSFLASFMWMLTMAFDVWRTLRLATAELRVSAGKQWRKFTIYSLWSWIAPFVIVAGAVYVELSPEGCVPSEWRPDFGVNSCWFGHSKPLLAFFATPLAIIMALNIVFFASSAHMIYSTTSTTRFTASASTQRDFRLYIRLAVVMGLTWTMGLVAGTLDVEPLWYVFVALNTLQGLFIFLAFTCTDKVIR</sequence>
<dbReference type="EMBL" id="ACPB03011001">
    <property type="status" value="NOT_ANNOTATED_CDS"/>
    <property type="molecule type" value="Genomic_DNA"/>
</dbReference>
<keyword evidence="2" id="KW-0812">Transmembrane</keyword>
<dbReference type="GO" id="GO:0004930">
    <property type="term" value="F:G protein-coupled receptor activity"/>
    <property type="evidence" value="ECO:0007669"/>
    <property type="project" value="InterPro"/>
</dbReference>
<dbReference type="Proteomes" id="UP000015103">
    <property type="component" value="Unassembled WGS sequence"/>
</dbReference>
<dbReference type="InterPro" id="IPR000832">
    <property type="entry name" value="GPCR_2_secretin-like"/>
</dbReference>
<dbReference type="OMA" id="AYSSFIC"/>
<organism evidence="6 7">
    <name type="scientific">Rhodnius prolixus</name>
    <name type="common">Triatomid bug</name>
    <dbReference type="NCBI Taxonomy" id="13249"/>
    <lineage>
        <taxon>Eukaryota</taxon>
        <taxon>Metazoa</taxon>
        <taxon>Ecdysozoa</taxon>
        <taxon>Arthropoda</taxon>
        <taxon>Hexapoda</taxon>
        <taxon>Insecta</taxon>
        <taxon>Pterygota</taxon>
        <taxon>Neoptera</taxon>
        <taxon>Paraneoptera</taxon>
        <taxon>Hemiptera</taxon>
        <taxon>Heteroptera</taxon>
        <taxon>Panheteroptera</taxon>
        <taxon>Cimicomorpha</taxon>
        <taxon>Reduviidae</taxon>
        <taxon>Triatominae</taxon>
        <taxon>Rhodnius</taxon>
    </lineage>
</organism>
<keyword evidence="7" id="KW-1185">Reference proteome</keyword>
<evidence type="ECO:0000313" key="6">
    <source>
        <dbReference type="EnsemblMetazoa" id="RPRC008681-PA"/>
    </source>
</evidence>
<dbReference type="STRING" id="13249.T1HXB1"/>
<name>T1HXB1_RHOPR</name>
<keyword evidence="3" id="KW-1133">Transmembrane helix</keyword>
<evidence type="ECO:0000256" key="1">
    <source>
        <dbReference type="ARBA" id="ARBA00004141"/>
    </source>
</evidence>